<feature type="non-terminal residue" evidence="3">
    <location>
        <position position="1"/>
    </location>
</feature>
<dbReference type="InterPro" id="IPR050951">
    <property type="entry name" value="Retrovirus_Pol_polyprotein"/>
</dbReference>
<evidence type="ECO:0000313" key="2">
    <source>
        <dbReference type="EMBL" id="JAS42775.1"/>
    </source>
</evidence>
<dbReference type="EMBL" id="GECZ01026994">
    <property type="protein sequence ID" value="JAS42775.1"/>
    <property type="molecule type" value="Transcribed_RNA"/>
</dbReference>
<name>A0A1B6GSR7_9HEMI</name>
<dbReference type="GO" id="GO:0003676">
    <property type="term" value="F:nucleic acid binding"/>
    <property type="evidence" value="ECO:0007669"/>
    <property type="project" value="InterPro"/>
</dbReference>
<dbReference type="GO" id="GO:0015074">
    <property type="term" value="P:DNA integration"/>
    <property type="evidence" value="ECO:0007669"/>
    <property type="project" value="InterPro"/>
</dbReference>
<organism evidence="3">
    <name type="scientific">Cuerna arida</name>
    <dbReference type="NCBI Taxonomy" id="1464854"/>
    <lineage>
        <taxon>Eukaryota</taxon>
        <taxon>Metazoa</taxon>
        <taxon>Ecdysozoa</taxon>
        <taxon>Arthropoda</taxon>
        <taxon>Hexapoda</taxon>
        <taxon>Insecta</taxon>
        <taxon>Pterygota</taxon>
        <taxon>Neoptera</taxon>
        <taxon>Paraneoptera</taxon>
        <taxon>Hemiptera</taxon>
        <taxon>Auchenorrhyncha</taxon>
        <taxon>Membracoidea</taxon>
        <taxon>Cicadellidae</taxon>
        <taxon>Cicadellinae</taxon>
        <taxon>Proconiini</taxon>
        <taxon>Cuerna</taxon>
    </lineage>
</organism>
<sequence>GVSYSVRADSGSQFTSECFKKFSEDYGFYVVTSSPKFPQSNGEAERAVDIAKRILTKSSDPNLGLLEYRNTPLESGLSPAELLYSRKLRSTLPSLNNFRMVTQDRLREFKEKDLGIKLRNKTNFDSRKGSRQLP</sequence>
<evidence type="ECO:0000259" key="1">
    <source>
        <dbReference type="PROSITE" id="PS50994"/>
    </source>
</evidence>
<dbReference type="SUPFAM" id="SSF53098">
    <property type="entry name" value="Ribonuclease H-like"/>
    <property type="match status" value="1"/>
</dbReference>
<dbReference type="PANTHER" id="PTHR37984:SF5">
    <property type="entry name" value="PROTEIN NYNRIN-LIKE"/>
    <property type="match status" value="1"/>
</dbReference>
<gene>
    <name evidence="2" type="ORF">g.417</name>
    <name evidence="3" type="ORF">g.418</name>
</gene>
<feature type="non-terminal residue" evidence="3">
    <location>
        <position position="134"/>
    </location>
</feature>
<feature type="domain" description="Integrase catalytic" evidence="1">
    <location>
        <begin position="1"/>
        <end position="105"/>
    </location>
</feature>
<dbReference type="PANTHER" id="PTHR37984">
    <property type="entry name" value="PROTEIN CBG26694"/>
    <property type="match status" value="1"/>
</dbReference>
<dbReference type="InterPro" id="IPR036397">
    <property type="entry name" value="RNaseH_sf"/>
</dbReference>
<dbReference type="InterPro" id="IPR012337">
    <property type="entry name" value="RNaseH-like_sf"/>
</dbReference>
<proteinExistence type="predicted"/>
<evidence type="ECO:0000313" key="3">
    <source>
        <dbReference type="EMBL" id="JAS65455.1"/>
    </source>
</evidence>
<dbReference type="PROSITE" id="PS50994">
    <property type="entry name" value="INTEGRASE"/>
    <property type="match status" value="1"/>
</dbReference>
<dbReference type="InterPro" id="IPR001584">
    <property type="entry name" value="Integrase_cat-core"/>
</dbReference>
<protein>
    <recommendedName>
        <fullName evidence="1">Integrase catalytic domain-containing protein</fullName>
    </recommendedName>
</protein>
<dbReference type="AlphaFoldDB" id="A0A1B6GSR7"/>
<dbReference type="Gene3D" id="3.30.420.10">
    <property type="entry name" value="Ribonuclease H-like superfamily/Ribonuclease H"/>
    <property type="match status" value="1"/>
</dbReference>
<dbReference type="EMBL" id="GECZ01004314">
    <property type="protein sequence ID" value="JAS65455.1"/>
    <property type="molecule type" value="Transcribed_RNA"/>
</dbReference>
<reference evidence="3" key="1">
    <citation type="submission" date="2015-11" db="EMBL/GenBank/DDBJ databases">
        <title>De novo transcriptome assembly of four potential Pierce s Disease insect vectors from Arizona vineyards.</title>
        <authorList>
            <person name="Tassone E.E."/>
        </authorList>
    </citation>
    <scope>NUCLEOTIDE SEQUENCE</scope>
</reference>
<accession>A0A1B6GSR7</accession>